<reference evidence="1 2" key="1">
    <citation type="submission" date="2016-05" db="EMBL/GenBank/DDBJ databases">
        <title>A degradative enzymes factory behind the ericoid mycorrhizal symbiosis.</title>
        <authorList>
            <consortium name="DOE Joint Genome Institute"/>
            <person name="Martino E."/>
            <person name="Morin E."/>
            <person name="Grelet G."/>
            <person name="Kuo A."/>
            <person name="Kohler A."/>
            <person name="Daghino S."/>
            <person name="Barry K."/>
            <person name="Choi C."/>
            <person name="Cichocki N."/>
            <person name="Clum A."/>
            <person name="Copeland A."/>
            <person name="Hainaut M."/>
            <person name="Haridas S."/>
            <person name="Labutti K."/>
            <person name="Lindquist E."/>
            <person name="Lipzen A."/>
            <person name="Khouja H.-R."/>
            <person name="Murat C."/>
            <person name="Ohm R."/>
            <person name="Olson A."/>
            <person name="Spatafora J."/>
            <person name="Veneault-Fourrey C."/>
            <person name="Henrissat B."/>
            <person name="Grigoriev I."/>
            <person name="Martin F."/>
            <person name="Perotto S."/>
        </authorList>
    </citation>
    <scope>NUCLEOTIDE SEQUENCE [LARGE SCALE GENOMIC DNA]</scope>
    <source>
        <strain evidence="1 2">UAMH 7357</strain>
    </source>
</reference>
<organism evidence="1 2">
    <name type="scientific">Hyaloscypha hepaticicola</name>
    <dbReference type="NCBI Taxonomy" id="2082293"/>
    <lineage>
        <taxon>Eukaryota</taxon>
        <taxon>Fungi</taxon>
        <taxon>Dikarya</taxon>
        <taxon>Ascomycota</taxon>
        <taxon>Pezizomycotina</taxon>
        <taxon>Leotiomycetes</taxon>
        <taxon>Helotiales</taxon>
        <taxon>Hyaloscyphaceae</taxon>
        <taxon>Hyaloscypha</taxon>
    </lineage>
</organism>
<dbReference type="AlphaFoldDB" id="A0A2J6PZ55"/>
<evidence type="ECO:0000313" key="1">
    <source>
        <dbReference type="EMBL" id="PMD19311.1"/>
    </source>
</evidence>
<evidence type="ECO:0000313" key="2">
    <source>
        <dbReference type="Proteomes" id="UP000235672"/>
    </source>
</evidence>
<name>A0A2J6PZ55_9HELO</name>
<keyword evidence="2" id="KW-1185">Reference proteome</keyword>
<dbReference type="Proteomes" id="UP000235672">
    <property type="component" value="Unassembled WGS sequence"/>
</dbReference>
<gene>
    <name evidence="1" type="ORF">NA56DRAFT_207997</name>
</gene>
<dbReference type="EMBL" id="KZ613490">
    <property type="protein sequence ID" value="PMD19311.1"/>
    <property type="molecule type" value="Genomic_DNA"/>
</dbReference>
<protein>
    <submittedName>
        <fullName evidence="1">Uncharacterized protein</fullName>
    </submittedName>
</protein>
<accession>A0A2J6PZ55</accession>
<sequence length="153" mass="17550">MPDKNFICSAANGGRLYTDVLCTLLRRCRLLSAIHLEVSFSISLLISVFQGTVEFMMLKFRAWEIVSAKMRTKCGFFTHPDPATATRIAKEAKKRWRRTACACSAPSKCLHQGPRYCQLKSSWRNQLTTHLFSEKAWRSAVSRDQESLFWRPG</sequence>
<proteinExistence type="predicted"/>